<dbReference type="InterPro" id="IPR052157">
    <property type="entry name" value="BCAA_transport_permease"/>
</dbReference>
<evidence type="ECO:0000256" key="2">
    <source>
        <dbReference type="ARBA" id="ARBA00022448"/>
    </source>
</evidence>
<feature type="transmembrane region" description="Helical" evidence="9">
    <location>
        <begin position="143"/>
        <end position="163"/>
    </location>
</feature>
<keyword evidence="7 9" id="KW-0472">Membrane</keyword>
<sequence>MEATAVELMSLVVTGLSIASILLLVALGLAIIYGVTGVINLAHGELVMIGAYCAWALQSFFGIGLLASLPLIFLATALLGWIIDRVVIRHLYNRPLDTILATWGIGVMAQQAVRLLAGGELRYVEMPEAMNHPVSVLGVEIPIFRIFILGLAVALFGLTWFLIFRTSLGLKLRAITQSREIASCFGINSNRIYGLTFAYGAGLAGLAGAVVSPLKSVAPEMGTTYVVDAFMVVVLGGVESLVGSVASAFIIGQSSSAVAFYANDTIAKALVLLFIVILIRFRPQGLFAAKVRS</sequence>
<organism evidence="10 11">
    <name type="scientific">Hypericibacter terrae</name>
    <dbReference type="NCBI Taxonomy" id="2602015"/>
    <lineage>
        <taxon>Bacteria</taxon>
        <taxon>Pseudomonadati</taxon>
        <taxon>Pseudomonadota</taxon>
        <taxon>Alphaproteobacteria</taxon>
        <taxon>Rhodospirillales</taxon>
        <taxon>Dongiaceae</taxon>
        <taxon>Hypericibacter</taxon>
    </lineage>
</organism>
<evidence type="ECO:0000256" key="1">
    <source>
        <dbReference type="ARBA" id="ARBA00004651"/>
    </source>
</evidence>
<dbReference type="NCBIfam" id="TIGR03409">
    <property type="entry name" value="urea_trans_UrtB"/>
    <property type="match status" value="1"/>
</dbReference>
<dbReference type="KEGG" id="htq:FRZ44_34190"/>
<evidence type="ECO:0000313" key="11">
    <source>
        <dbReference type="Proteomes" id="UP000326202"/>
    </source>
</evidence>
<evidence type="ECO:0000256" key="6">
    <source>
        <dbReference type="ARBA" id="ARBA00022989"/>
    </source>
</evidence>
<evidence type="ECO:0008006" key="12">
    <source>
        <dbReference type="Google" id="ProtNLM"/>
    </source>
</evidence>
<gene>
    <name evidence="10" type="ORF">FRZ44_34190</name>
</gene>
<keyword evidence="11" id="KW-1185">Reference proteome</keyword>
<feature type="transmembrane region" description="Helical" evidence="9">
    <location>
        <begin position="258"/>
        <end position="281"/>
    </location>
</feature>
<dbReference type="PANTHER" id="PTHR11795">
    <property type="entry name" value="BRANCHED-CHAIN AMINO ACID TRANSPORT SYSTEM PERMEASE PROTEIN LIVH"/>
    <property type="match status" value="1"/>
</dbReference>
<dbReference type="AlphaFoldDB" id="A0A5J6MNE3"/>
<proteinExistence type="inferred from homology"/>
<keyword evidence="4 9" id="KW-0812">Transmembrane</keyword>
<evidence type="ECO:0000256" key="3">
    <source>
        <dbReference type="ARBA" id="ARBA00022475"/>
    </source>
</evidence>
<protein>
    <recommendedName>
        <fullName evidence="12">Branched-chain amino acid ABC transporter permease</fullName>
    </recommendedName>
</protein>
<dbReference type="PANTHER" id="PTHR11795:SF447">
    <property type="entry name" value="ABC TRANSPORTER PERMEASE PROTEIN"/>
    <property type="match status" value="1"/>
</dbReference>
<dbReference type="InterPro" id="IPR017779">
    <property type="entry name" value="ABC_UrtB_bac"/>
</dbReference>
<keyword evidence="2" id="KW-0813">Transport</keyword>
<feature type="transmembrane region" description="Helical" evidence="9">
    <location>
        <begin position="192"/>
        <end position="210"/>
    </location>
</feature>
<feature type="transmembrane region" description="Helical" evidence="9">
    <location>
        <begin position="55"/>
        <end position="83"/>
    </location>
</feature>
<name>A0A5J6MNE3_9PROT</name>
<dbReference type="InterPro" id="IPR001851">
    <property type="entry name" value="ABC_transp_permease"/>
</dbReference>
<dbReference type="GO" id="GO:0006865">
    <property type="term" value="P:amino acid transport"/>
    <property type="evidence" value="ECO:0007669"/>
    <property type="project" value="UniProtKB-KW"/>
</dbReference>
<dbReference type="GO" id="GO:0022857">
    <property type="term" value="F:transmembrane transporter activity"/>
    <property type="evidence" value="ECO:0007669"/>
    <property type="project" value="InterPro"/>
</dbReference>
<dbReference type="Proteomes" id="UP000326202">
    <property type="component" value="Chromosome"/>
</dbReference>
<comment type="similarity">
    <text evidence="8">Belongs to the binding-protein-dependent transport system permease family. LivHM subfamily.</text>
</comment>
<dbReference type="Pfam" id="PF02653">
    <property type="entry name" value="BPD_transp_2"/>
    <property type="match status" value="1"/>
</dbReference>
<dbReference type="OrthoDB" id="9807115at2"/>
<keyword evidence="6 9" id="KW-1133">Transmembrane helix</keyword>
<comment type="subcellular location">
    <subcellularLocation>
        <location evidence="1">Cell membrane</location>
        <topology evidence="1">Multi-pass membrane protein</topology>
    </subcellularLocation>
</comment>
<evidence type="ECO:0000256" key="7">
    <source>
        <dbReference type="ARBA" id="ARBA00023136"/>
    </source>
</evidence>
<keyword evidence="5" id="KW-0029">Amino-acid transport</keyword>
<reference evidence="10 11" key="1">
    <citation type="submission" date="2019-08" db="EMBL/GenBank/DDBJ databases">
        <title>Hyperibacter terrae gen. nov., sp. nov. and Hyperibacter viscosus sp. nov., two new members in the family Rhodospirillaceae isolated from the rhizosphere of Hypericum perforatum.</title>
        <authorList>
            <person name="Noviana Z."/>
        </authorList>
    </citation>
    <scope>NUCLEOTIDE SEQUENCE [LARGE SCALE GENOMIC DNA]</scope>
    <source>
        <strain evidence="10 11">R5913</strain>
    </source>
</reference>
<evidence type="ECO:0000256" key="5">
    <source>
        <dbReference type="ARBA" id="ARBA00022970"/>
    </source>
</evidence>
<evidence type="ECO:0000256" key="4">
    <source>
        <dbReference type="ARBA" id="ARBA00022692"/>
    </source>
</evidence>
<evidence type="ECO:0000313" key="10">
    <source>
        <dbReference type="EMBL" id="QEX18115.1"/>
    </source>
</evidence>
<accession>A0A5J6MNE3</accession>
<keyword evidence="3" id="KW-1003">Cell membrane</keyword>
<feature type="transmembrane region" description="Helical" evidence="9">
    <location>
        <begin position="230"/>
        <end position="251"/>
    </location>
</feature>
<dbReference type="CDD" id="cd06582">
    <property type="entry name" value="TM_PBP1_LivH_like"/>
    <property type="match status" value="1"/>
</dbReference>
<feature type="transmembrane region" description="Helical" evidence="9">
    <location>
        <begin position="95"/>
        <end position="117"/>
    </location>
</feature>
<dbReference type="GO" id="GO:0005886">
    <property type="term" value="C:plasma membrane"/>
    <property type="evidence" value="ECO:0007669"/>
    <property type="project" value="UniProtKB-SubCell"/>
</dbReference>
<evidence type="ECO:0000256" key="9">
    <source>
        <dbReference type="SAM" id="Phobius"/>
    </source>
</evidence>
<evidence type="ECO:0000256" key="8">
    <source>
        <dbReference type="ARBA" id="ARBA00037998"/>
    </source>
</evidence>
<dbReference type="EMBL" id="CP042906">
    <property type="protein sequence ID" value="QEX18115.1"/>
    <property type="molecule type" value="Genomic_DNA"/>
</dbReference>
<feature type="transmembrane region" description="Helical" evidence="9">
    <location>
        <begin position="12"/>
        <end position="35"/>
    </location>
</feature>